<evidence type="ECO:0008006" key="3">
    <source>
        <dbReference type="Google" id="ProtNLM"/>
    </source>
</evidence>
<protein>
    <recommendedName>
        <fullName evidence="3">Glutamyl-tRNA(Gln) amidotransferase subunit C, mitochondrial</fullName>
    </recommendedName>
</protein>
<dbReference type="PANTHER" id="PTHR15004">
    <property type="entry name" value="GLUTAMYL-TRNA(GLN) AMIDOTRANSFERASE SUBUNIT C, MITOCHONDRIAL"/>
    <property type="match status" value="1"/>
</dbReference>
<dbReference type="GO" id="GO:0005739">
    <property type="term" value="C:mitochondrion"/>
    <property type="evidence" value="ECO:0007669"/>
    <property type="project" value="TreeGrafter"/>
</dbReference>
<dbReference type="GO" id="GO:0006450">
    <property type="term" value="P:regulation of translational fidelity"/>
    <property type="evidence" value="ECO:0007669"/>
    <property type="project" value="InterPro"/>
</dbReference>
<proteinExistence type="inferred from homology"/>
<sequence>NYQACHVTPEVIDHLERLALVDFRNQEGVQRLQSAINFANQLHSVNTDGIEPLASVLEDRALYIRSDTVTSGSCSEILLQNASSVVEDYFVAPQGNIPLPQKENNYVSSKGDDIEFANVD</sequence>
<dbReference type="SUPFAM" id="SSF141000">
    <property type="entry name" value="Glu-tRNAGln amidotransferase C subunit"/>
    <property type="match status" value="1"/>
</dbReference>
<dbReference type="InterPro" id="IPR036113">
    <property type="entry name" value="Asp/Glu-ADT_sf_sub_c"/>
</dbReference>
<reference evidence="2" key="1">
    <citation type="journal article" date="2017" name="Nat. Commun.">
        <title>The North American bullfrog draft genome provides insight into hormonal regulation of long noncoding RNA.</title>
        <authorList>
            <person name="Hammond S.A."/>
            <person name="Warren R.L."/>
            <person name="Vandervalk B.P."/>
            <person name="Kucuk E."/>
            <person name="Khan H."/>
            <person name="Gibb E.A."/>
            <person name="Pandoh P."/>
            <person name="Kirk H."/>
            <person name="Zhao Y."/>
            <person name="Jones M."/>
            <person name="Mungall A.J."/>
            <person name="Coope R."/>
            <person name="Pleasance S."/>
            <person name="Moore R.A."/>
            <person name="Holt R.A."/>
            <person name="Round J.M."/>
            <person name="Ohora S."/>
            <person name="Walle B.V."/>
            <person name="Veldhoen N."/>
            <person name="Helbing C.C."/>
            <person name="Birol I."/>
        </authorList>
    </citation>
    <scope>NUCLEOTIDE SEQUENCE [LARGE SCALE GENOMIC DNA]</scope>
</reference>
<gene>
    <name evidence="1" type="ORF">AB205_0140320</name>
</gene>
<accession>A0A2G9SKH4</accession>
<dbReference type="InterPro" id="IPR003837">
    <property type="entry name" value="GatC"/>
</dbReference>
<dbReference type="PANTHER" id="PTHR15004:SF0">
    <property type="entry name" value="GLUTAMYL-TRNA(GLN) AMIDOTRANSFERASE SUBUNIT C, MITOCHONDRIAL"/>
    <property type="match status" value="1"/>
</dbReference>
<feature type="non-terminal residue" evidence="1">
    <location>
        <position position="1"/>
    </location>
</feature>
<dbReference type="EMBL" id="KV922905">
    <property type="protein sequence ID" value="PIO40625.1"/>
    <property type="molecule type" value="Genomic_DNA"/>
</dbReference>
<dbReference type="Pfam" id="PF02686">
    <property type="entry name" value="GatC"/>
    <property type="match status" value="1"/>
</dbReference>
<evidence type="ECO:0000313" key="1">
    <source>
        <dbReference type="EMBL" id="PIO40625.1"/>
    </source>
</evidence>
<dbReference type="OrthoDB" id="5394539at2759"/>
<dbReference type="HAMAP" id="MF_00122">
    <property type="entry name" value="GatC"/>
    <property type="match status" value="1"/>
</dbReference>
<dbReference type="Proteomes" id="UP000228934">
    <property type="component" value="Unassembled WGS sequence"/>
</dbReference>
<organism evidence="1 2">
    <name type="scientific">Aquarana catesbeiana</name>
    <name type="common">American bullfrog</name>
    <name type="synonym">Rana catesbeiana</name>
    <dbReference type="NCBI Taxonomy" id="8400"/>
    <lineage>
        <taxon>Eukaryota</taxon>
        <taxon>Metazoa</taxon>
        <taxon>Chordata</taxon>
        <taxon>Craniata</taxon>
        <taxon>Vertebrata</taxon>
        <taxon>Euteleostomi</taxon>
        <taxon>Amphibia</taxon>
        <taxon>Batrachia</taxon>
        <taxon>Anura</taxon>
        <taxon>Neobatrachia</taxon>
        <taxon>Ranoidea</taxon>
        <taxon>Ranidae</taxon>
        <taxon>Aquarana</taxon>
    </lineage>
</organism>
<name>A0A2G9SKH4_AQUCT</name>
<dbReference type="GO" id="GO:0070681">
    <property type="term" value="P:glutaminyl-tRNAGln biosynthesis via transamidation"/>
    <property type="evidence" value="ECO:0007669"/>
    <property type="project" value="TreeGrafter"/>
</dbReference>
<dbReference type="AlphaFoldDB" id="A0A2G9SKH4"/>
<dbReference type="GO" id="GO:0032543">
    <property type="term" value="P:mitochondrial translation"/>
    <property type="evidence" value="ECO:0007669"/>
    <property type="project" value="TreeGrafter"/>
</dbReference>
<evidence type="ECO:0000313" key="2">
    <source>
        <dbReference type="Proteomes" id="UP000228934"/>
    </source>
</evidence>
<dbReference type="GO" id="GO:0030956">
    <property type="term" value="C:glutamyl-tRNA(Gln) amidotransferase complex"/>
    <property type="evidence" value="ECO:0007669"/>
    <property type="project" value="TreeGrafter"/>
</dbReference>
<keyword evidence="2" id="KW-1185">Reference proteome</keyword>